<dbReference type="InterPro" id="IPR007627">
    <property type="entry name" value="RNA_pol_sigma70_r2"/>
</dbReference>
<dbReference type="EMBL" id="CP014873">
    <property type="protein sequence ID" value="ANK62462.1"/>
    <property type="molecule type" value="Genomic_DNA"/>
</dbReference>
<sequence>MTSLDDVIRVAASGNSDALEWLFQKYLPLLKSLQHRYYLRLYDYDDWCQEARLICYHSAQQYDHNSHLSFGRFYQMQLQHHIINLIRRQLAQKRQVDRLQIPVEQVDLENAYLKKSLLRPLPSDWAAINCDLMQYWQSLSQFEQRVMLLVLESTELSAIAKQIACTESQANCAIARCRTKLRRYLYQGSS</sequence>
<dbReference type="RefSeq" id="WP_068223023.1">
    <property type="nucleotide sequence ID" value="NZ_CP014623.1"/>
</dbReference>
<proteinExistence type="predicted"/>
<dbReference type="NCBIfam" id="TIGR02937">
    <property type="entry name" value="sigma70-ECF"/>
    <property type="match status" value="1"/>
</dbReference>
<dbReference type="STRING" id="375175.AYR53_06580"/>
<dbReference type="GO" id="GO:0003700">
    <property type="term" value="F:DNA-binding transcription factor activity"/>
    <property type="evidence" value="ECO:0007669"/>
    <property type="project" value="InterPro"/>
</dbReference>
<organism evidence="1 2">
    <name type="scientific">Loigolactobacillus backii</name>
    <dbReference type="NCBI Taxonomy" id="375175"/>
    <lineage>
        <taxon>Bacteria</taxon>
        <taxon>Bacillati</taxon>
        <taxon>Bacillota</taxon>
        <taxon>Bacilli</taxon>
        <taxon>Lactobacillales</taxon>
        <taxon>Lactobacillaceae</taxon>
        <taxon>Loigolactobacillus</taxon>
    </lineage>
</organism>
<dbReference type="SUPFAM" id="SSF88946">
    <property type="entry name" value="Sigma2 domain of RNA polymerase sigma factors"/>
    <property type="match status" value="1"/>
</dbReference>
<dbReference type="Pfam" id="PF04542">
    <property type="entry name" value="Sigma70_r2"/>
    <property type="match status" value="1"/>
</dbReference>
<dbReference type="InterPro" id="IPR014284">
    <property type="entry name" value="RNA_pol_sigma-70_dom"/>
</dbReference>
<name>A0A192H2K2_9LACO</name>
<dbReference type="KEGG" id="lbt:AYR52_01665"/>
<dbReference type="GeneID" id="42981916"/>
<dbReference type="AlphaFoldDB" id="A0A192H2K2"/>
<dbReference type="InterPro" id="IPR013325">
    <property type="entry name" value="RNA_pol_sigma_r2"/>
</dbReference>
<protein>
    <submittedName>
        <fullName evidence="1">Uncharacterized protein</fullName>
    </submittedName>
</protein>
<reference evidence="1 2" key="1">
    <citation type="submission" date="2016-03" db="EMBL/GenBank/DDBJ databases">
        <title>Pediococcus and Lactobacillus from brewery environment - whole genome sequencing and assembly.</title>
        <authorList>
            <person name="Behr J."/>
            <person name="Geissler A.J."/>
            <person name="Vogel R.F."/>
        </authorList>
    </citation>
    <scope>NUCLEOTIDE SEQUENCE [LARGE SCALE GENOMIC DNA]</scope>
    <source>
        <strain evidence="1 2">TMW 1.1989</strain>
    </source>
</reference>
<evidence type="ECO:0000313" key="2">
    <source>
        <dbReference type="Proteomes" id="UP000078582"/>
    </source>
</evidence>
<dbReference type="GO" id="GO:0006352">
    <property type="term" value="P:DNA-templated transcription initiation"/>
    <property type="evidence" value="ECO:0007669"/>
    <property type="project" value="InterPro"/>
</dbReference>
<dbReference type="OrthoDB" id="1767844at2"/>
<accession>A0A192H2K2</accession>
<keyword evidence="2" id="KW-1185">Reference proteome</keyword>
<gene>
    <name evidence="1" type="ORF">AYR53_06580</name>
</gene>
<evidence type="ECO:0000313" key="1">
    <source>
        <dbReference type="EMBL" id="ANK62462.1"/>
    </source>
</evidence>
<dbReference type="Proteomes" id="UP000078582">
    <property type="component" value="Chromosome"/>
</dbReference>
<dbReference type="Gene3D" id="1.10.1740.10">
    <property type="match status" value="1"/>
</dbReference>